<feature type="domain" description="Reverse transcriptase RNase H-like" evidence="8">
    <location>
        <begin position="169"/>
        <end position="251"/>
    </location>
</feature>
<evidence type="ECO:0000259" key="7">
    <source>
        <dbReference type="Pfam" id="PF00078"/>
    </source>
</evidence>
<dbReference type="PANTHER" id="PTHR35046">
    <property type="entry name" value="ZINC KNUCKLE (CCHC-TYPE) FAMILY PROTEIN"/>
    <property type="match status" value="1"/>
</dbReference>
<evidence type="ECO:0000256" key="3">
    <source>
        <dbReference type="ARBA" id="ARBA00022722"/>
    </source>
</evidence>
<dbReference type="CDD" id="cd09274">
    <property type="entry name" value="RNase_HI_RT_Ty3"/>
    <property type="match status" value="1"/>
</dbReference>
<keyword evidence="6" id="KW-0695">RNA-directed DNA polymerase</keyword>
<dbReference type="InterPro" id="IPR043502">
    <property type="entry name" value="DNA/RNA_pol_sf"/>
</dbReference>
<keyword evidence="11" id="KW-1185">Reference proteome</keyword>
<dbReference type="Gene3D" id="3.30.70.270">
    <property type="match status" value="1"/>
</dbReference>
<dbReference type="InterPro" id="IPR036397">
    <property type="entry name" value="RNaseH_sf"/>
</dbReference>
<dbReference type="GO" id="GO:0016787">
    <property type="term" value="F:hydrolase activity"/>
    <property type="evidence" value="ECO:0007669"/>
    <property type="project" value="UniProtKB-KW"/>
</dbReference>
<evidence type="ECO:0000256" key="2">
    <source>
        <dbReference type="ARBA" id="ARBA00022695"/>
    </source>
</evidence>
<evidence type="ECO:0000256" key="5">
    <source>
        <dbReference type="ARBA" id="ARBA00022801"/>
    </source>
</evidence>
<evidence type="ECO:0000256" key="6">
    <source>
        <dbReference type="ARBA" id="ARBA00022918"/>
    </source>
</evidence>
<dbReference type="EMBL" id="QJKJ01007378">
    <property type="protein sequence ID" value="RDX83365.1"/>
    <property type="molecule type" value="Genomic_DNA"/>
</dbReference>
<dbReference type="Gene3D" id="3.10.10.10">
    <property type="entry name" value="HIV Type 1 Reverse Transcriptase, subunit A, domain 1"/>
    <property type="match status" value="1"/>
</dbReference>
<dbReference type="Pfam" id="PF00078">
    <property type="entry name" value="RVT_1"/>
    <property type="match status" value="1"/>
</dbReference>
<keyword evidence="5" id="KW-0378">Hydrolase</keyword>
<feature type="non-terminal residue" evidence="10">
    <location>
        <position position="1"/>
    </location>
</feature>
<dbReference type="Gene3D" id="3.30.420.10">
    <property type="entry name" value="Ribonuclease H-like superfamily/Ribonuclease H"/>
    <property type="match status" value="1"/>
</dbReference>
<dbReference type="OrthoDB" id="407598at2759"/>
<protein>
    <submittedName>
        <fullName evidence="10">Tf2-6</fullName>
    </submittedName>
</protein>
<dbReference type="GO" id="GO:0004519">
    <property type="term" value="F:endonuclease activity"/>
    <property type="evidence" value="ECO:0007669"/>
    <property type="project" value="UniProtKB-KW"/>
</dbReference>
<reference evidence="10" key="1">
    <citation type="submission" date="2018-05" db="EMBL/GenBank/DDBJ databases">
        <title>Draft genome of Mucuna pruriens seed.</title>
        <authorList>
            <person name="Nnadi N.E."/>
            <person name="Vos R."/>
            <person name="Hasami M.H."/>
            <person name="Devisetty U.K."/>
            <person name="Aguiy J.C."/>
        </authorList>
    </citation>
    <scope>NUCLEOTIDE SEQUENCE [LARGE SCALE GENOMIC DNA]</scope>
    <source>
        <strain evidence="10">JCA_2017</strain>
    </source>
</reference>
<feature type="domain" description="Integrase zinc-binding" evidence="9">
    <location>
        <begin position="320"/>
        <end position="376"/>
    </location>
</feature>
<dbReference type="InterPro" id="IPR041588">
    <property type="entry name" value="Integrase_H2C2"/>
</dbReference>
<evidence type="ECO:0000259" key="9">
    <source>
        <dbReference type="Pfam" id="PF17921"/>
    </source>
</evidence>
<keyword evidence="3" id="KW-0540">Nuclease</keyword>
<keyword evidence="1" id="KW-0808">Transferase</keyword>
<dbReference type="InterPro" id="IPR041373">
    <property type="entry name" value="RT_RNaseH"/>
</dbReference>
<dbReference type="GO" id="GO:0003964">
    <property type="term" value="F:RNA-directed DNA polymerase activity"/>
    <property type="evidence" value="ECO:0007669"/>
    <property type="project" value="UniProtKB-KW"/>
</dbReference>
<dbReference type="Pfam" id="PF17921">
    <property type="entry name" value="Integrase_H2C2"/>
    <property type="match status" value="1"/>
</dbReference>
<dbReference type="SUPFAM" id="SSF53098">
    <property type="entry name" value="Ribonuclease H-like"/>
    <property type="match status" value="1"/>
</dbReference>
<keyword evidence="4" id="KW-0255">Endonuclease</keyword>
<dbReference type="Pfam" id="PF17917">
    <property type="entry name" value="RT_RNaseH"/>
    <property type="match status" value="1"/>
</dbReference>
<feature type="domain" description="Reverse transcriptase" evidence="7">
    <location>
        <begin position="11"/>
        <end position="157"/>
    </location>
</feature>
<gene>
    <name evidence="10" type="primary">Tf2-6</name>
    <name evidence="10" type="ORF">CR513_35720</name>
</gene>
<comment type="caution">
    <text evidence="10">The sequence shown here is derived from an EMBL/GenBank/DDBJ whole genome shotgun (WGS) entry which is preliminary data.</text>
</comment>
<dbReference type="Gene3D" id="1.10.340.70">
    <property type="match status" value="1"/>
</dbReference>
<accession>A0A371FYG1</accession>
<evidence type="ECO:0000313" key="10">
    <source>
        <dbReference type="EMBL" id="RDX83365.1"/>
    </source>
</evidence>
<keyword evidence="2" id="KW-0548">Nucleotidyltransferase</keyword>
<evidence type="ECO:0000313" key="11">
    <source>
        <dbReference type="Proteomes" id="UP000257109"/>
    </source>
</evidence>
<dbReference type="SUPFAM" id="SSF56672">
    <property type="entry name" value="DNA/RNA polymerases"/>
    <property type="match status" value="1"/>
</dbReference>
<evidence type="ECO:0000256" key="4">
    <source>
        <dbReference type="ARBA" id="ARBA00022759"/>
    </source>
</evidence>
<dbReference type="InterPro" id="IPR043128">
    <property type="entry name" value="Rev_trsase/Diguanyl_cyclase"/>
</dbReference>
<sequence length="501" mass="58508">MSPCALPVILVPKNDRTWRMCTNFRPINNIFVKYRHPIPRFNELHGFIIFSKIDLRIGYHQIKVGERDGLEMNFKTKLDLYEWLSIPFSLTNAPNTFMHLMSHVLRSLIGKCMVVYFFDILIYSTCLNNHLVHVKNVLEILRKETLFSNLDKFFIGSHGVKVNEENMKAIQCDSSSVVIGVVILQEGHPITYFSEKLKELYALVRALKNWQHYLLTKEFVIYSDHEALKRLRGQGMLNKRHAKWVEFLKQFPYMFKHKQGKMNVVVDVLSRRYALISMLEAKDLDFCEPFSMCVHAAFNDFFRHDGFLFKGKKLCVPMSSIQQLLVTKAHEGGLMGHFGQLKTFDILSEHFYLPHIRKDVHNICAKCLTCKLAKSRVSLDGLYTLLLIPTSPWIDISIDFILALKEVKILFLFSMMTYFIPCHKSDDVSYEVVRLHGLPRTIVSHRDTMCLGYFWRSLWSRLGTKLLYSTTCHPQMDGQTKMLNRTLDQLLRCFVKKSLRD</sequence>
<dbReference type="AlphaFoldDB" id="A0A371FYG1"/>
<dbReference type="InterPro" id="IPR012337">
    <property type="entry name" value="RNaseH-like_sf"/>
</dbReference>
<dbReference type="Proteomes" id="UP000257109">
    <property type="component" value="Unassembled WGS sequence"/>
</dbReference>
<dbReference type="PANTHER" id="PTHR35046:SF9">
    <property type="entry name" value="RNA-DIRECTED DNA POLYMERASE"/>
    <property type="match status" value="1"/>
</dbReference>
<organism evidence="10 11">
    <name type="scientific">Mucuna pruriens</name>
    <name type="common">Velvet bean</name>
    <name type="synonym">Dolichos pruriens</name>
    <dbReference type="NCBI Taxonomy" id="157652"/>
    <lineage>
        <taxon>Eukaryota</taxon>
        <taxon>Viridiplantae</taxon>
        <taxon>Streptophyta</taxon>
        <taxon>Embryophyta</taxon>
        <taxon>Tracheophyta</taxon>
        <taxon>Spermatophyta</taxon>
        <taxon>Magnoliopsida</taxon>
        <taxon>eudicotyledons</taxon>
        <taxon>Gunneridae</taxon>
        <taxon>Pentapetalae</taxon>
        <taxon>rosids</taxon>
        <taxon>fabids</taxon>
        <taxon>Fabales</taxon>
        <taxon>Fabaceae</taxon>
        <taxon>Papilionoideae</taxon>
        <taxon>50 kb inversion clade</taxon>
        <taxon>NPAAA clade</taxon>
        <taxon>indigoferoid/millettioid clade</taxon>
        <taxon>Phaseoleae</taxon>
        <taxon>Mucuna</taxon>
    </lineage>
</organism>
<proteinExistence type="predicted"/>
<name>A0A371FYG1_MUCPR</name>
<dbReference type="GO" id="GO:0003676">
    <property type="term" value="F:nucleic acid binding"/>
    <property type="evidence" value="ECO:0007669"/>
    <property type="project" value="InterPro"/>
</dbReference>
<dbReference type="CDD" id="cd01647">
    <property type="entry name" value="RT_LTR"/>
    <property type="match status" value="1"/>
</dbReference>
<evidence type="ECO:0000259" key="8">
    <source>
        <dbReference type="Pfam" id="PF17917"/>
    </source>
</evidence>
<evidence type="ECO:0000256" key="1">
    <source>
        <dbReference type="ARBA" id="ARBA00022679"/>
    </source>
</evidence>
<dbReference type="InterPro" id="IPR000477">
    <property type="entry name" value="RT_dom"/>
</dbReference>